<protein>
    <submittedName>
        <fullName evidence="1">Uncharacterized protein</fullName>
    </submittedName>
</protein>
<evidence type="ECO:0000313" key="2">
    <source>
        <dbReference type="Proteomes" id="UP000596661"/>
    </source>
</evidence>
<evidence type="ECO:0000313" key="1">
    <source>
        <dbReference type="EnsemblPlants" id="cds.evm.model.05.1797"/>
    </source>
</evidence>
<reference evidence="1" key="2">
    <citation type="submission" date="2021-03" db="UniProtKB">
        <authorList>
            <consortium name="EnsemblPlants"/>
        </authorList>
    </citation>
    <scope>IDENTIFICATION</scope>
</reference>
<dbReference type="EMBL" id="UZAU01000545">
    <property type="status" value="NOT_ANNOTATED_CDS"/>
    <property type="molecule type" value="Genomic_DNA"/>
</dbReference>
<name>A0A803PMV7_CANSA</name>
<dbReference type="Proteomes" id="UP000596661">
    <property type="component" value="Chromosome 5"/>
</dbReference>
<accession>A0A803PMV7</accession>
<reference evidence="1" key="1">
    <citation type="submission" date="2018-11" db="EMBL/GenBank/DDBJ databases">
        <authorList>
            <person name="Grassa J C."/>
        </authorList>
    </citation>
    <scope>NUCLEOTIDE SEQUENCE [LARGE SCALE GENOMIC DNA]</scope>
</reference>
<sequence length="51" mass="5984">KMQGWFTLQPKLCAWKQWSEINFFLHEANHIETFSCVDGQSIIPLYLKANA</sequence>
<proteinExistence type="predicted"/>
<dbReference type="EnsemblPlants" id="evm.model.05.1797">
    <property type="protein sequence ID" value="cds.evm.model.05.1797"/>
    <property type="gene ID" value="evm.TU.05.1797"/>
</dbReference>
<keyword evidence="2" id="KW-1185">Reference proteome</keyword>
<dbReference type="Gramene" id="evm.model.05.1797">
    <property type="protein sequence ID" value="cds.evm.model.05.1797"/>
    <property type="gene ID" value="evm.TU.05.1797"/>
</dbReference>
<organism evidence="1 2">
    <name type="scientific">Cannabis sativa</name>
    <name type="common">Hemp</name>
    <name type="synonym">Marijuana</name>
    <dbReference type="NCBI Taxonomy" id="3483"/>
    <lineage>
        <taxon>Eukaryota</taxon>
        <taxon>Viridiplantae</taxon>
        <taxon>Streptophyta</taxon>
        <taxon>Embryophyta</taxon>
        <taxon>Tracheophyta</taxon>
        <taxon>Spermatophyta</taxon>
        <taxon>Magnoliopsida</taxon>
        <taxon>eudicotyledons</taxon>
        <taxon>Gunneridae</taxon>
        <taxon>Pentapetalae</taxon>
        <taxon>rosids</taxon>
        <taxon>fabids</taxon>
        <taxon>Rosales</taxon>
        <taxon>Cannabaceae</taxon>
        <taxon>Cannabis</taxon>
    </lineage>
</organism>
<dbReference type="AlphaFoldDB" id="A0A803PMV7"/>